<feature type="domain" description="Lon proteolytic" evidence="13">
    <location>
        <begin position="579"/>
        <end position="763"/>
    </location>
</feature>
<dbReference type="InterPro" id="IPR015947">
    <property type="entry name" value="PUA-like_sf"/>
</dbReference>
<evidence type="ECO:0000256" key="12">
    <source>
        <dbReference type="RuleBase" id="RU000591"/>
    </source>
</evidence>
<keyword evidence="7 9" id="KW-0067">ATP-binding</keyword>
<evidence type="ECO:0000256" key="11">
    <source>
        <dbReference type="PROSITE-ProRule" id="PRU01122"/>
    </source>
</evidence>
<dbReference type="InterPro" id="IPR008268">
    <property type="entry name" value="Peptidase_S16_AS"/>
</dbReference>
<keyword evidence="8 9" id="KW-0346">Stress response</keyword>
<proteinExistence type="evidence at transcript level"/>
<feature type="domain" description="Lon N-terminal" evidence="14">
    <location>
        <begin position="6"/>
        <end position="189"/>
    </location>
</feature>
<dbReference type="Pfam" id="PF22667">
    <property type="entry name" value="Lon_lid"/>
    <property type="match status" value="1"/>
</dbReference>
<organism evidence="15 16">
    <name type="scientific">Nocardioides panacisoli</name>
    <dbReference type="NCBI Taxonomy" id="627624"/>
    <lineage>
        <taxon>Bacteria</taxon>
        <taxon>Bacillati</taxon>
        <taxon>Actinomycetota</taxon>
        <taxon>Actinomycetes</taxon>
        <taxon>Propionibacteriales</taxon>
        <taxon>Nocardioidaceae</taxon>
        <taxon>Nocardioides</taxon>
    </lineage>
</organism>
<dbReference type="Pfam" id="PF02190">
    <property type="entry name" value="LON_substr_bdg"/>
    <property type="match status" value="1"/>
</dbReference>
<comment type="function">
    <text evidence="9">ATP-dependent serine protease that mediates the selective degradation of mutant and abnormal proteins as well as certain short-lived regulatory proteins. Required for cellular homeostasis and for survival from DNA damage and developmental changes induced by stress. Degrades polypeptides processively to yield small peptide fragments that are 5 to 10 amino acids long. Binds to DNA in a double-stranded, site-specific manner.</text>
</comment>
<dbReference type="Gene3D" id="1.10.8.60">
    <property type="match status" value="1"/>
</dbReference>
<reference evidence="16" key="1">
    <citation type="journal article" date="2019" name="Int. J. Syst. Evol. Microbiol.">
        <title>The Global Catalogue of Microorganisms (GCM) 10K type strain sequencing project: providing services to taxonomists for standard genome sequencing and annotation.</title>
        <authorList>
            <consortium name="The Broad Institute Genomics Platform"/>
            <consortium name="The Broad Institute Genome Sequencing Center for Infectious Disease"/>
            <person name="Wu L."/>
            <person name="Ma J."/>
        </authorList>
    </citation>
    <scope>NUCLEOTIDE SEQUENCE [LARGE SCALE GENOMIC DNA]</scope>
    <source>
        <strain evidence="16">JCM 16953</strain>
    </source>
</reference>
<dbReference type="InterPro" id="IPR003111">
    <property type="entry name" value="Lon_prtase_N"/>
</dbReference>
<keyword evidence="3 9" id="KW-0645">Protease</keyword>
<dbReference type="Gene3D" id="2.30.130.40">
    <property type="entry name" value="LON domain-like"/>
    <property type="match status" value="1"/>
</dbReference>
<dbReference type="CDD" id="cd19500">
    <property type="entry name" value="RecA-like_Lon"/>
    <property type="match status" value="1"/>
</dbReference>
<dbReference type="InterPro" id="IPR054594">
    <property type="entry name" value="Lon_lid"/>
</dbReference>
<dbReference type="PANTHER" id="PTHR10046">
    <property type="entry name" value="ATP DEPENDENT LON PROTEASE FAMILY MEMBER"/>
    <property type="match status" value="1"/>
</dbReference>
<dbReference type="SUPFAM" id="SSF54211">
    <property type="entry name" value="Ribosomal protein S5 domain 2-like"/>
    <property type="match status" value="1"/>
</dbReference>
<keyword evidence="4 9" id="KW-0547">Nucleotide-binding</keyword>
<dbReference type="HAMAP" id="MF_01973">
    <property type="entry name" value="lon_bact"/>
    <property type="match status" value="1"/>
</dbReference>
<dbReference type="PROSITE" id="PS51787">
    <property type="entry name" value="LON_N"/>
    <property type="match status" value="1"/>
</dbReference>
<dbReference type="NCBIfam" id="TIGR00763">
    <property type="entry name" value="lon"/>
    <property type="match status" value="1"/>
</dbReference>
<dbReference type="PIRSF" id="PIRSF001174">
    <property type="entry name" value="Lon_proteas"/>
    <property type="match status" value="1"/>
</dbReference>
<evidence type="ECO:0000259" key="13">
    <source>
        <dbReference type="PROSITE" id="PS51786"/>
    </source>
</evidence>
<comment type="catalytic activity">
    <reaction evidence="9 10 11">
        <text>Hydrolysis of proteins in presence of ATP.</text>
        <dbReference type="EC" id="3.4.21.53"/>
    </reaction>
</comment>
<evidence type="ECO:0000256" key="5">
    <source>
        <dbReference type="ARBA" id="ARBA00022801"/>
    </source>
</evidence>
<dbReference type="InterPro" id="IPR027417">
    <property type="entry name" value="P-loop_NTPase"/>
</dbReference>
<dbReference type="InterPro" id="IPR003959">
    <property type="entry name" value="ATPase_AAA_core"/>
</dbReference>
<dbReference type="EC" id="3.4.21.53" evidence="9 10"/>
<protein>
    <recommendedName>
        <fullName evidence="9 10">Lon protease</fullName>
        <ecNumber evidence="9 10">3.4.21.53</ecNumber>
    </recommendedName>
    <alternativeName>
        <fullName evidence="9">ATP-dependent protease La</fullName>
    </alternativeName>
</protein>
<sequence length="771" mass="83259">MSSKRLPVLLLDDVVLLPGMVVPIELDEPAQAAVDAARAADLDEILVAPRLDDRYAEYGVVAALEKVGKFGGGAPAALLRTGERARIGSGVTGPGAALWVEAEPVDEIEATPRVRELAADYKKLVVAVLQKREAWQIIDTVRAIDDPSTLADTAGWAPYLSNDRKRELLETPDVERRLELLVEWTGDYLAEAEVSDKIDEDVRESVEKRNREYLLREQLRAIRKELGEEDGEGSDDYRARVEAADLPEAVREAALREVDKLERSSDQSPEGGWIRTWLDTVLELPWNERTRDATSLTEARAVLDADHHGLDEVKERIVEYLGVRARREERGLTVVGGRGSGAVILLAGPPGVGKTSLGESVARALGRKFVRVALGGVRDEAEIRGHRRTYVGALPGRIVRAIKEAGTMNPVVLLDEVDKVGSDFRGDPAAALLEVLDPAQNHTFRDHYLELDLDLSDVLFIATANVLETIPPALLDRMELVTIDGYTEEEKVAIARDFLVPRQLERAAITSDEVTVTDDALRELAANYTREAGVRVLERLLAKAFRKVALGDLPAAVDVDRLKDLVGRPRFTPESHERTAVPGVASGLAVTGMGGDVLYIEASALPGDSTAGGGLTLTGQLGDVMKESAQIALSYVRAHAEEIGIDRSVLERPIHLHVPAGAVPKDGPSAGVTMTTALVSLLTGRTVRSEVGMTGEVSLTGRVLPIGGVKQKLLAAQRAGLTEVYLPQRNAPDLDDVPAEVLEAVTVHLVSDVREILGTALEEAADAHAAA</sequence>
<comment type="similarity">
    <text evidence="9 10 11 12">Belongs to the peptidase S16 family.</text>
</comment>
<dbReference type="InterPro" id="IPR003593">
    <property type="entry name" value="AAA+_ATPase"/>
</dbReference>
<keyword evidence="16" id="KW-1185">Reference proteome</keyword>
<evidence type="ECO:0000256" key="1">
    <source>
        <dbReference type="ARBA" id="ARBA00004496"/>
    </source>
</evidence>
<dbReference type="InterPro" id="IPR027543">
    <property type="entry name" value="Lon_bac"/>
</dbReference>
<comment type="induction">
    <text evidence="9">By heat shock.</text>
</comment>
<accession>A0ABP7J7N4</accession>
<evidence type="ECO:0000256" key="3">
    <source>
        <dbReference type="ARBA" id="ARBA00022670"/>
    </source>
</evidence>
<dbReference type="PRINTS" id="PR00830">
    <property type="entry name" value="ENDOLAPTASE"/>
</dbReference>
<evidence type="ECO:0000256" key="10">
    <source>
        <dbReference type="PIRNR" id="PIRNR001174"/>
    </source>
</evidence>
<dbReference type="Pfam" id="PF05362">
    <property type="entry name" value="Lon_C"/>
    <property type="match status" value="1"/>
</dbReference>
<dbReference type="Gene3D" id="3.30.230.10">
    <property type="match status" value="1"/>
</dbReference>
<feature type="binding site" evidence="9">
    <location>
        <begin position="348"/>
        <end position="355"/>
    </location>
    <ligand>
        <name>ATP</name>
        <dbReference type="ChEBI" id="CHEBI:30616"/>
    </ligand>
</feature>
<name>A0ABP7J7N4_9ACTN</name>
<evidence type="ECO:0000313" key="16">
    <source>
        <dbReference type="Proteomes" id="UP001501821"/>
    </source>
</evidence>
<feature type="active site" evidence="9 11">
    <location>
        <position position="669"/>
    </location>
</feature>
<dbReference type="Gene3D" id="1.20.5.5270">
    <property type="match status" value="1"/>
</dbReference>
<comment type="subcellular location">
    <subcellularLocation>
        <location evidence="1 9 10">Cytoplasm</location>
    </subcellularLocation>
</comment>
<dbReference type="SMART" id="SM00464">
    <property type="entry name" value="LON"/>
    <property type="match status" value="1"/>
</dbReference>
<comment type="subunit">
    <text evidence="9 10">Homohexamer. Organized in a ring with a central cavity.</text>
</comment>
<evidence type="ECO:0000313" key="15">
    <source>
        <dbReference type="EMBL" id="GAA3835961.1"/>
    </source>
</evidence>
<evidence type="ECO:0000256" key="2">
    <source>
        <dbReference type="ARBA" id="ARBA00022490"/>
    </source>
</evidence>
<keyword evidence="6 9" id="KW-0720">Serine protease</keyword>
<dbReference type="EMBL" id="BAABAH010000023">
    <property type="protein sequence ID" value="GAA3835961.1"/>
    <property type="molecule type" value="Genomic_DNA"/>
</dbReference>
<dbReference type="Proteomes" id="UP001501821">
    <property type="component" value="Unassembled WGS sequence"/>
</dbReference>
<dbReference type="PROSITE" id="PS51786">
    <property type="entry name" value="LON_PROTEOLYTIC"/>
    <property type="match status" value="1"/>
</dbReference>
<gene>
    <name evidence="9 15" type="primary">lon</name>
    <name evidence="15" type="ORF">GCM10022242_41020</name>
</gene>
<evidence type="ECO:0000256" key="6">
    <source>
        <dbReference type="ARBA" id="ARBA00022825"/>
    </source>
</evidence>
<keyword evidence="5 9" id="KW-0378">Hydrolase</keyword>
<dbReference type="InterPro" id="IPR027065">
    <property type="entry name" value="Lon_Prtase"/>
</dbReference>
<evidence type="ECO:0000256" key="4">
    <source>
        <dbReference type="ARBA" id="ARBA00022741"/>
    </source>
</evidence>
<dbReference type="InterPro" id="IPR004815">
    <property type="entry name" value="Lon_bac/euk-typ"/>
</dbReference>
<dbReference type="SUPFAM" id="SSF52540">
    <property type="entry name" value="P-loop containing nucleoside triphosphate hydrolases"/>
    <property type="match status" value="1"/>
</dbReference>
<dbReference type="Gene3D" id="1.20.58.1480">
    <property type="match status" value="1"/>
</dbReference>
<dbReference type="Pfam" id="PF00004">
    <property type="entry name" value="AAA"/>
    <property type="match status" value="1"/>
</dbReference>
<dbReference type="InterPro" id="IPR008269">
    <property type="entry name" value="Lon_proteolytic"/>
</dbReference>
<dbReference type="SUPFAM" id="SSF88697">
    <property type="entry name" value="PUA domain-like"/>
    <property type="match status" value="1"/>
</dbReference>
<dbReference type="InterPro" id="IPR046336">
    <property type="entry name" value="Lon_prtase_N_sf"/>
</dbReference>
<comment type="caution">
    <text evidence="15">The sequence shown here is derived from an EMBL/GenBank/DDBJ whole genome shotgun (WGS) entry which is preliminary data.</text>
</comment>
<evidence type="ECO:0000259" key="14">
    <source>
        <dbReference type="PROSITE" id="PS51787"/>
    </source>
</evidence>
<dbReference type="InterPro" id="IPR014721">
    <property type="entry name" value="Ribsml_uS5_D2-typ_fold_subgr"/>
</dbReference>
<keyword evidence="2 9" id="KW-0963">Cytoplasm</keyword>
<dbReference type="InterPro" id="IPR020568">
    <property type="entry name" value="Ribosomal_Su5_D2-typ_SF"/>
</dbReference>
<dbReference type="SMART" id="SM00382">
    <property type="entry name" value="AAA"/>
    <property type="match status" value="1"/>
</dbReference>
<evidence type="ECO:0000256" key="7">
    <source>
        <dbReference type="ARBA" id="ARBA00022840"/>
    </source>
</evidence>
<dbReference type="Gene3D" id="3.40.50.300">
    <property type="entry name" value="P-loop containing nucleotide triphosphate hydrolases"/>
    <property type="match status" value="1"/>
</dbReference>
<dbReference type="RefSeq" id="WP_344778961.1">
    <property type="nucleotide sequence ID" value="NZ_BAABAH010000023.1"/>
</dbReference>
<evidence type="ECO:0000256" key="9">
    <source>
        <dbReference type="HAMAP-Rule" id="MF_01973"/>
    </source>
</evidence>
<evidence type="ECO:0000256" key="8">
    <source>
        <dbReference type="ARBA" id="ARBA00023016"/>
    </source>
</evidence>
<dbReference type="PROSITE" id="PS01046">
    <property type="entry name" value="LON_SER"/>
    <property type="match status" value="1"/>
</dbReference>
<feature type="active site" evidence="9 11">
    <location>
        <position position="712"/>
    </location>
</feature>